<accession>F6BC14</accession>
<dbReference type="SMART" id="SM00729">
    <property type="entry name" value="Elp3"/>
    <property type="match status" value="1"/>
</dbReference>
<gene>
    <name evidence="9" type="ordered locus">Metig_0541</name>
</gene>
<dbReference type="RefSeq" id="WP_013798702.1">
    <property type="nucleotide sequence ID" value="NC_015562.1"/>
</dbReference>
<dbReference type="InterPro" id="IPR007197">
    <property type="entry name" value="rSAM"/>
</dbReference>
<dbReference type="SFLD" id="SFLDS00029">
    <property type="entry name" value="Radical_SAM"/>
    <property type="match status" value="1"/>
</dbReference>
<evidence type="ECO:0000256" key="6">
    <source>
        <dbReference type="ARBA" id="ARBA00023014"/>
    </source>
</evidence>
<dbReference type="PROSITE" id="PS51918">
    <property type="entry name" value="RADICAL_SAM"/>
    <property type="match status" value="1"/>
</dbReference>
<dbReference type="SFLD" id="SFLDG01067">
    <property type="entry name" value="SPASM/twitch_domain_containing"/>
    <property type="match status" value="1"/>
</dbReference>
<dbReference type="PANTHER" id="PTHR43273:SF3">
    <property type="entry name" value="ANAEROBIC SULFATASE-MATURATING ENZYME HOMOLOG ASLB-RELATED"/>
    <property type="match status" value="1"/>
</dbReference>
<protein>
    <submittedName>
        <fullName evidence="9">Radical SAM domain protein</fullName>
    </submittedName>
</protein>
<dbReference type="HOGENOM" id="CLU_009273_3_2_2"/>
<keyword evidence="5" id="KW-0408">Iron</keyword>
<dbReference type="GO" id="GO:0046872">
    <property type="term" value="F:metal ion binding"/>
    <property type="evidence" value="ECO:0007669"/>
    <property type="project" value="UniProtKB-KW"/>
</dbReference>
<evidence type="ECO:0000259" key="8">
    <source>
        <dbReference type="PROSITE" id="PS51918"/>
    </source>
</evidence>
<evidence type="ECO:0000313" key="9">
    <source>
        <dbReference type="EMBL" id="AEF96095.1"/>
    </source>
</evidence>
<keyword evidence="2" id="KW-0004">4Fe-4S</keyword>
<dbReference type="GeneID" id="10643379"/>
<dbReference type="GO" id="GO:0051539">
    <property type="term" value="F:4 iron, 4 sulfur cluster binding"/>
    <property type="evidence" value="ECO:0007669"/>
    <property type="project" value="UniProtKB-KW"/>
</dbReference>
<evidence type="ECO:0000256" key="3">
    <source>
        <dbReference type="ARBA" id="ARBA00022691"/>
    </source>
</evidence>
<dbReference type="KEGG" id="mig:Metig_0541"/>
<dbReference type="InterPro" id="IPR006638">
    <property type="entry name" value="Elp3/MiaA/NifB-like_rSAM"/>
</dbReference>
<name>F6BC14_METIK</name>
<dbReference type="InterPro" id="IPR013785">
    <property type="entry name" value="Aldolase_TIM"/>
</dbReference>
<dbReference type="SUPFAM" id="SSF102114">
    <property type="entry name" value="Radical SAM enzymes"/>
    <property type="match status" value="1"/>
</dbReference>
<dbReference type="GO" id="GO:0016491">
    <property type="term" value="F:oxidoreductase activity"/>
    <property type="evidence" value="ECO:0007669"/>
    <property type="project" value="InterPro"/>
</dbReference>
<keyword evidence="4" id="KW-0479">Metal-binding</keyword>
<proteinExistence type="inferred from homology"/>
<evidence type="ECO:0000256" key="1">
    <source>
        <dbReference type="ARBA" id="ARBA00001966"/>
    </source>
</evidence>
<evidence type="ECO:0000256" key="5">
    <source>
        <dbReference type="ARBA" id="ARBA00023004"/>
    </source>
</evidence>
<dbReference type="InterPro" id="IPR000385">
    <property type="entry name" value="MoaA_NifB_PqqE_Fe-S-bd_CS"/>
</dbReference>
<reference evidence="9 10" key="1">
    <citation type="submission" date="2011-05" db="EMBL/GenBank/DDBJ databases">
        <title>Complete sequence of Methanotorris igneus Kol 5.</title>
        <authorList>
            <consortium name="US DOE Joint Genome Institute"/>
            <person name="Lucas S."/>
            <person name="Han J."/>
            <person name="Lapidus A."/>
            <person name="Cheng J.-F."/>
            <person name="Goodwin L."/>
            <person name="Pitluck S."/>
            <person name="Peters L."/>
            <person name="Mikhailova N."/>
            <person name="Chertkov O."/>
            <person name="Han C."/>
            <person name="Tapia R."/>
            <person name="Land M."/>
            <person name="Hauser L."/>
            <person name="Kyrpides N."/>
            <person name="Ivanova N."/>
            <person name="Pagani I."/>
            <person name="Sieprawska-Lupa M."/>
            <person name="Whitman W."/>
            <person name="Woyke T."/>
        </authorList>
    </citation>
    <scope>NUCLEOTIDE SEQUENCE [LARGE SCALE GENOMIC DNA]</scope>
    <source>
        <strain evidence="10">DSM 5666 / JCM 11834 / Kol 5</strain>
    </source>
</reference>
<dbReference type="STRING" id="880724.Metig_0541"/>
<keyword evidence="6" id="KW-0411">Iron-sulfur</keyword>
<keyword evidence="3" id="KW-0949">S-adenosyl-L-methionine</keyword>
<dbReference type="SFLD" id="SFLDG01386">
    <property type="entry name" value="main_SPASM_domain-containing"/>
    <property type="match status" value="1"/>
</dbReference>
<dbReference type="PANTHER" id="PTHR43273">
    <property type="entry name" value="ANAEROBIC SULFATASE-MATURATING ENZYME HOMOLOG ASLB-RELATED"/>
    <property type="match status" value="1"/>
</dbReference>
<evidence type="ECO:0000256" key="4">
    <source>
        <dbReference type="ARBA" id="ARBA00022723"/>
    </source>
</evidence>
<dbReference type="PROSITE" id="PS01305">
    <property type="entry name" value="MOAA_NIFB_PQQE"/>
    <property type="match status" value="1"/>
</dbReference>
<feature type="domain" description="Radical SAM core" evidence="8">
    <location>
        <begin position="1"/>
        <end position="213"/>
    </location>
</feature>
<evidence type="ECO:0000256" key="2">
    <source>
        <dbReference type="ARBA" id="ARBA00022485"/>
    </source>
</evidence>
<dbReference type="CDD" id="cd01335">
    <property type="entry name" value="Radical_SAM"/>
    <property type="match status" value="1"/>
</dbReference>
<evidence type="ECO:0000313" key="10">
    <source>
        <dbReference type="Proteomes" id="UP000009227"/>
    </source>
</evidence>
<dbReference type="Pfam" id="PF04055">
    <property type="entry name" value="Radical_SAM"/>
    <property type="match status" value="1"/>
</dbReference>
<comment type="similarity">
    <text evidence="7">Belongs to the radical SAM superfamily. Anaerobic sulfatase-maturating enzyme family.</text>
</comment>
<sequence>MKFLILKITDRCNLNCTYCYSLNKNNKDMEFRIAKKAINYLLNFDDNIKIQFTGGEPLLNFKLIEKVVNYTEDKGNFRYAIQTNGTLLSDYIEEIKELNINVGVSIDGLEVNDVLRPYKEGGSSTLDTLKGIYLLKEYNIPFGVTIVITNKNLPHLEEFVNYLIALGVKSFSFDLLKPKKREDLKLMPNIREFEKVLNNLSKYPVYIKNLYQRKWDYCFLNRGDLLFVNEVGDIYPCPTLEGHFYMGNIENFNGELFKVKSKGCFAREYLYRLNGLE</sequence>
<dbReference type="AlphaFoldDB" id="F6BC14"/>
<dbReference type="SFLD" id="SFLDG01384">
    <property type="entry name" value="thioether_bond_formation_requi"/>
    <property type="match status" value="1"/>
</dbReference>
<dbReference type="OrthoDB" id="30736at2157"/>
<dbReference type="EMBL" id="CP002737">
    <property type="protein sequence ID" value="AEF96095.1"/>
    <property type="molecule type" value="Genomic_DNA"/>
</dbReference>
<keyword evidence="10" id="KW-1185">Reference proteome</keyword>
<comment type="cofactor">
    <cofactor evidence="1">
        <name>[4Fe-4S] cluster</name>
        <dbReference type="ChEBI" id="CHEBI:49883"/>
    </cofactor>
</comment>
<dbReference type="Proteomes" id="UP000009227">
    <property type="component" value="Chromosome"/>
</dbReference>
<evidence type="ECO:0000256" key="7">
    <source>
        <dbReference type="ARBA" id="ARBA00023601"/>
    </source>
</evidence>
<dbReference type="Gene3D" id="3.20.20.70">
    <property type="entry name" value="Aldolase class I"/>
    <property type="match status" value="1"/>
</dbReference>
<organism evidence="10">
    <name type="scientific">Methanotorris igneus (strain DSM 5666 / JCM 11834 / Kol 5)</name>
    <dbReference type="NCBI Taxonomy" id="880724"/>
    <lineage>
        <taxon>Archaea</taxon>
        <taxon>Methanobacteriati</taxon>
        <taxon>Methanobacteriota</taxon>
        <taxon>Methanomada group</taxon>
        <taxon>Methanococci</taxon>
        <taxon>Methanococcales</taxon>
        <taxon>Methanocaldococcaceae</taxon>
        <taxon>Methanotorris</taxon>
    </lineage>
</organism>
<dbReference type="GO" id="GO:0032324">
    <property type="term" value="P:molybdopterin cofactor biosynthetic process"/>
    <property type="evidence" value="ECO:0007669"/>
    <property type="project" value="UniProtKB-ARBA"/>
</dbReference>
<dbReference type="InterPro" id="IPR023867">
    <property type="entry name" value="Sulphatase_maturase_rSAM"/>
</dbReference>
<dbReference type="InterPro" id="IPR058240">
    <property type="entry name" value="rSAM_sf"/>
</dbReference>